<keyword evidence="3" id="KW-1185">Reference proteome</keyword>
<dbReference type="InterPro" id="IPR007432">
    <property type="entry name" value="DUF480"/>
</dbReference>
<gene>
    <name evidence="2" type="ORF">DXV75_13620</name>
</gene>
<dbReference type="AlphaFoldDB" id="A0A3D8M4G1"/>
<evidence type="ECO:0000313" key="3">
    <source>
        <dbReference type="Proteomes" id="UP000256561"/>
    </source>
</evidence>
<dbReference type="Pfam" id="PF04337">
    <property type="entry name" value="DUF480"/>
    <property type="match status" value="1"/>
</dbReference>
<dbReference type="Proteomes" id="UP000256561">
    <property type="component" value="Unassembled WGS sequence"/>
</dbReference>
<dbReference type="PANTHER" id="PTHR38768:SF1">
    <property type="entry name" value="UPF0502 PROTEIN YCEH"/>
    <property type="match status" value="1"/>
</dbReference>
<organism evidence="2 3">
    <name type="scientific">Alteromonas aestuariivivens</name>
    <dbReference type="NCBI Taxonomy" id="1938339"/>
    <lineage>
        <taxon>Bacteria</taxon>
        <taxon>Pseudomonadati</taxon>
        <taxon>Pseudomonadota</taxon>
        <taxon>Gammaproteobacteria</taxon>
        <taxon>Alteromonadales</taxon>
        <taxon>Alteromonadaceae</taxon>
        <taxon>Alteromonas/Salinimonas group</taxon>
        <taxon>Alteromonas</taxon>
    </lineage>
</organism>
<dbReference type="RefSeq" id="WP_115593982.1">
    <property type="nucleotide sequence ID" value="NZ_QRHA01000010.1"/>
</dbReference>
<dbReference type="Gene3D" id="1.10.10.10">
    <property type="entry name" value="Winged helix-like DNA-binding domain superfamily/Winged helix DNA-binding domain"/>
    <property type="match status" value="2"/>
</dbReference>
<comment type="caution">
    <text evidence="2">The sequence shown here is derived from an EMBL/GenBank/DDBJ whole genome shotgun (WGS) entry which is preliminary data.</text>
</comment>
<sequence>MAITLTDKECRVIGVLLEKSITTPEQYPLTINALTNGCNQKSNRAPLMNLTEEEVKTILAALNTKRLIQVSTGFGSRVDKITQRFCNTEFGELKLTEQQTAIMTELLLRGPQTPGELRGRCQRMARFSDMADVESSLASLQAYQPDPLVEQLPREPGKREARYAHLFTEFNSVRSAVNISSTDSEQHIQAPEEDTQLNHLLNKVEQLSTQVCELTARLEILERKNH</sequence>
<reference evidence="3" key="1">
    <citation type="submission" date="2018-08" db="EMBL/GenBank/DDBJ databases">
        <authorList>
            <person name="Zhang J."/>
            <person name="Du Z.-J."/>
        </authorList>
    </citation>
    <scope>NUCLEOTIDE SEQUENCE [LARGE SCALE GENOMIC DNA]</scope>
    <source>
        <strain evidence="3">KCTC 52655</strain>
    </source>
</reference>
<accession>A0A3D8M4G1</accession>
<dbReference type="InterPro" id="IPR036390">
    <property type="entry name" value="WH_DNA-bd_sf"/>
</dbReference>
<comment type="similarity">
    <text evidence="1">Belongs to the UPF0502 family.</text>
</comment>
<dbReference type="OrthoDB" id="9784785at2"/>
<protein>
    <submittedName>
        <fullName evidence="2">DUF480 domain-containing protein</fullName>
    </submittedName>
</protein>
<dbReference type="InterPro" id="IPR036388">
    <property type="entry name" value="WH-like_DNA-bd_sf"/>
</dbReference>
<proteinExistence type="inferred from homology"/>
<evidence type="ECO:0000313" key="2">
    <source>
        <dbReference type="EMBL" id="RDV24460.1"/>
    </source>
</evidence>
<dbReference type="HAMAP" id="MF_01584">
    <property type="entry name" value="UPF0502"/>
    <property type="match status" value="1"/>
</dbReference>
<evidence type="ECO:0000256" key="1">
    <source>
        <dbReference type="HAMAP-Rule" id="MF_01584"/>
    </source>
</evidence>
<name>A0A3D8M4G1_9ALTE</name>
<dbReference type="SUPFAM" id="SSF46785">
    <property type="entry name" value="Winged helix' DNA-binding domain"/>
    <property type="match status" value="2"/>
</dbReference>
<dbReference type="EMBL" id="QRHA01000010">
    <property type="protein sequence ID" value="RDV24460.1"/>
    <property type="molecule type" value="Genomic_DNA"/>
</dbReference>
<dbReference type="PANTHER" id="PTHR38768">
    <property type="entry name" value="UPF0502 PROTEIN YCEH"/>
    <property type="match status" value="1"/>
</dbReference>